<dbReference type="AlphaFoldDB" id="A0A4V2PRD0"/>
<keyword evidence="2" id="KW-0067">ATP-binding</keyword>
<proteinExistence type="predicted"/>
<gene>
    <name evidence="4" type="ORF">C8D98_2572</name>
</gene>
<feature type="domain" description="Fido" evidence="3">
    <location>
        <begin position="101"/>
        <end position="247"/>
    </location>
</feature>
<evidence type="ECO:0000313" key="5">
    <source>
        <dbReference type="Proteomes" id="UP000294614"/>
    </source>
</evidence>
<dbReference type="PANTHER" id="PTHR13504:SF38">
    <property type="entry name" value="FIDO DOMAIN-CONTAINING PROTEIN"/>
    <property type="match status" value="1"/>
</dbReference>
<sequence>MQNISDELLNPRLSLLNKLGGISSPVVTNNEWLYLLTEETRNSILIEGYFVDKKSLQDVFSNKKYKNNSDDVDKAVNYHQAANTFYGLAYNDYVDKTDSFLTSAIIKTINSTLRQGDNDTGFRRDHIVITGSKHTPPDYVDIEYLIKNHFLEHIIKSRKAYMAGGIKLSTYINSIAKLHCLFEAIHPFADGNGRTGRIFLNCMLIASGLPPVIIKGADNDRNKYYAALEEFDSKLGNSLNFRDSFYRIDNLIKDEGNAELMTGIIYDSLLYSLDTFICNTLENKGVKISPIADIAPSMGYTADSLRVMVNRGQLIAKKAGKTWCSSEILLIKNNMTEIESTI</sequence>
<dbReference type="OrthoDB" id="9807853at2"/>
<accession>A0A4V2PRD0</accession>
<organism evidence="4 5">
    <name type="scientific">Seleniivibrio woodruffii</name>
    <dbReference type="NCBI Taxonomy" id="1078050"/>
    <lineage>
        <taxon>Bacteria</taxon>
        <taxon>Pseudomonadati</taxon>
        <taxon>Deferribacterota</taxon>
        <taxon>Deferribacteres</taxon>
        <taxon>Deferribacterales</taxon>
        <taxon>Geovibrionaceae</taxon>
        <taxon>Seleniivibrio</taxon>
    </lineage>
</organism>
<dbReference type="SUPFAM" id="SSF140931">
    <property type="entry name" value="Fic-like"/>
    <property type="match status" value="1"/>
</dbReference>
<dbReference type="InterPro" id="IPR040198">
    <property type="entry name" value="Fido_containing"/>
</dbReference>
<protein>
    <submittedName>
        <fullName evidence="4">Fic family protein</fullName>
    </submittedName>
</protein>
<feature type="binding site" evidence="2">
    <location>
        <begin position="224"/>
        <end position="225"/>
    </location>
    <ligand>
        <name>ATP</name>
        <dbReference type="ChEBI" id="CHEBI:30616"/>
    </ligand>
</feature>
<evidence type="ECO:0000256" key="1">
    <source>
        <dbReference type="PIRSR" id="PIRSR640198-1"/>
    </source>
</evidence>
<dbReference type="InterPro" id="IPR036597">
    <property type="entry name" value="Fido-like_dom_sf"/>
</dbReference>
<dbReference type="Gene3D" id="1.10.3290.10">
    <property type="entry name" value="Fido-like domain"/>
    <property type="match status" value="1"/>
</dbReference>
<keyword evidence="5" id="KW-1185">Reference proteome</keyword>
<feature type="binding site" evidence="2">
    <location>
        <begin position="190"/>
        <end position="197"/>
    </location>
    <ligand>
        <name>ATP</name>
        <dbReference type="ChEBI" id="CHEBI:30616"/>
    </ligand>
</feature>
<dbReference type="InterPro" id="IPR003812">
    <property type="entry name" value="Fido"/>
</dbReference>
<dbReference type="EMBL" id="SMGG01000007">
    <property type="protein sequence ID" value="TCK58371.1"/>
    <property type="molecule type" value="Genomic_DNA"/>
</dbReference>
<feature type="active site" evidence="1">
    <location>
        <position position="186"/>
    </location>
</feature>
<name>A0A4V2PRD0_9BACT</name>
<dbReference type="RefSeq" id="WP_132874545.1">
    <property type="nucleotide sequence ID" value="NZ_SMGG01000007.1"/>
</dbReference>
<evidence type="ECO:0000256" key="2">
    <source>
        <dbReference type="PIRSR" id="PIRSR640198-2"/>
    </source>
</evidence>
<comment type="caution">
    <text evidence="4">The sequence shown here is derived from an EMBL/GenBank/DDBJ whole genome shotgun (WGS) entry which is preliminary data.</text>
</comment>
<dbReference type="Pfam" id="PF02661">
    <property type="entry name" value="Fic"/>
    <property type="match status" value="1"/>
</dbReference>
<dbReference type="GO" id="GO:0005524">
    <property type="term" value="F:ATP binding"/>
    <property type="evidence" value="ECO:0007669"/>
    <property type="project" value="UniProtKB-KW"/>
</dbReference>
<reference evidence="4 5" key="1">
    <citation type="submission" date="2019-03" db="EMBL/GenBank/DDBJ databases">
        <title>Genomic Encyclopedia of Type Strains, Phase IV (KMG-IV): sequencing the most valuable type-strain genomes for metagenomic binning, comparative biology and taxonomic classification.</title>
        <authorList>
            <person name="Goeker M."/>
        </authorList>
    </citation>
    <scope>NUCLEOTIDE SEQUENCE [LARGE SCALE GENOMIC DNA]</scope>
    <source>
        <strain evidence="4 5">DSM 24984</strain>
    </source>
</reference>
<evidence type="ECO:0000259" key="3">
    <source>
        <dbReference type="PROSITE" id="PS51459"/>
    </source>
</evidence>
<dbReference type="PANTHER" id="PTHR13504">
    <property type="entry name" value="FIDO DOMAIN-CONTAINING PROTEIN DDB_G0283145"/>
    <property type="match status" value="1"/>
</dbReference>
<evidence type="ECO:0000313" key="4">
    <source>
        <dbReference type="EMBL" id="TCK58371.1"/>
    </source>
</evidence>
<dbReference type="PROSITE" id="PS51459">
    <property type="entry name" value="FIDO"/>
    <property type="match status" value="1"/>
</dbReference>
<dbReference type="Proteomes" id="UP000294614">
    <property type="component" value="Unassembled WGS sequence"/>
</dbReference>
<keyword evidence="2" id="KW-0547">Nucleotide-binding</keyword>